<dbReference type="EMBL" id="VLPL01000003">
    <property type="protein sequence ID" value="TSJ45500.1"/>
    <property type="molecule type" value="Genomic_DNA"/>
</dbReference>
<dbReference type="Proteomes" id="UP000316008">
    <property type="component" value="Unassembled WGS sequence"/>
</dbReference>
<dbReference type="RefSeq" id="WP_144332456.1">
    <property type="nucleotide sequence ID" value="NZ_VLPL01000003.1"/>
</dbReference>
<protein>
    <submittedName>
        <fullName evidence="1">Uncharacterized protein</fullName>
    </submittedName>
</protein>
<gene>
    <name evidence="1" type="ORF">FO442_07015</name>
</gene>
<accession>A0A556MZZ1</accession>
<sequence length="181" mass="20825">MERSLTSILLLFLMSWMGYQNRICAQTDTSNSDNIPRITKKELRKYTRTFDTFLVGARVNYLQGKYGFLGLAGTFMWHEIGYIPESHIGLAAGMDFRLTKSMVYAPKITFEYRYQIGVVRVGYTCFTDFKSEPDHRISAEIGFSLLSFLDITYLHAFGSDRNPFFLGNDYFNLVATIPLNL</sequence>
<comment type="caution">
    <text evidence="1">The sequence shown here is derived from an EMBL/GenBank/DDBJ whole genome shotgun (WGS) entry which is preliminary data.</text>
</comment>
<keyword evidence="2" id="KW-1185">Reference proteome</keyword>
<evidence type="ECO:0000313" key="1">
    <source>
        <dbReference type="EMBL" id="TSJ45500.1"/>
    </source>
</evidence>
<name>A0A556MZZ1_9FLAO</name>
<evidence type="ECO:0000313" key="2">
    <source>
        <dbReference type="Proteomes" id="UP000316008"/>
    </source>
</evidence>
<dbReference type="AlphaFoldDB" id="A0A556MZZ1"/>
<reference evidence="1 2" key="1">
    <citation type="submission" date="2019-07" db="EMBL/GenBank/DDBJ databases">
        <authorList>
            <person name="Huq M.A."/>
        </authorList>
    </citation>
    <scope>NUCLEOTIDE SEQUENCE [LARGE SCALE GENOMIC DNA]</scope>
    <source>
        <strain evidence="1 2">MAH-3</strain>
    </source>
</reference>
<organism evidence="1 2">
    <name type="scientific">Fluviicola chungangensis</name>
    <dbReference type="NCBI Taxonomy" id="2597671"/>
    <lineage>
        <taxon>Bacteria</taxon>
        <taxon>Pseudomonadati</taxon>
        <taxon>Bacteroidota</taxon>
        <taxon>Flavobacteriia</taxon>
        <taxon>Flavobacteriales</taxon>
        <taxon>Crocinitomicaceae</taxon>
        <taxon>Fluviicola</taxon>
    </lineage>
</organism>
<proteinExistence type="predicted"/>